<feature type="coiled-coil region" evidence="10">
    <location>
        <begin position="112"/>
        <end position="157"/>
    </location>
</feature>
<keyword evidence="12" id="KW-1185">Reference proteome</keyword>
<dbReference type="InterPro" id="IPR008689">
    <property type="entry name" value="ATP_synth_F0_dsu_mt"/>
</dbReference>
<dbReference type="GO" id="GO:0005743">
    <property type="term" value="C:mitochondrial inner membrane"/>
    <property type="evidence" value="ECO:0007669"/>
    <property type="project" value="UniProtKB-SubCell"/>
</dbReference>
<dbReference type="PANTHER" id="PTHR12700">
    <property type="entry name" value="ATP SYNTHASE SUBUNIT D, MITOCHONDRIAL"/>
    <property type="match status" value="1"/>
</dbReference>
<comment type="caution">
    <text evidence="11">The sequence shown here is derived from an EMBL/GenBank/DDBJ whole genome shotgun (WGS) entry which is preliminary data.</text>
</comment>
<protein>
    <recommendedName>
        <fullName evidence="13">ATP synthase subunit d, mitochondrial</fullName>
    </recommendedName>
</protein>
<reference evidence="11 12" key="1">
    <citation type="journal article" date="2024" name="Nat. Commun.">
        <title>Phylogenomics reveals the evolutionary origins of lichenization in chlorophyte algae.</title>
        <authorList>
            <person name="Puginier C."/>
            <person name="Libourel C."/>
            <person name="Otte J."/>
            <person name="Skaloud P."/>
            <person name="Haon M."/>
            <person name="Grisel S."/>
            <person name="Petersen M."/>
            <person name="Berrin J.G."/>
            <person name="Delaux P.M."/>
            <person name="Dal Grande F."/>
            <person name="Keller J."/>
        </authorList>
    </citation>
    <scope>NUCLEOTIDE SEQUENCE [LARGE SCALE GENOMIC DNA]</scope>
    <source>
        <strain evidence="11 12">SAG 2145</strain>
    </source>
</reference>
<dbReference type="EMBL" id="JALJOS010000003">
    <property type="protein sequence ID" value="KAK9841384.1"/>
    <property type="molecule type" value="Genomic_DNA"/>
</dbReference>
<dbReference type="GO" id="GO:0015986">
    <property type="term" value="P:proton motive force-driven ATP synthesis"/>
    <property type="evidence" value="ECO:0007669"/>
    <property type="project" value="InterPro"/>
</dbReference>
<evidence type="ECO:0000256" key="8">
    <source>
        <dbReference type="ARBA" id="ARBA00023128"/>
    </source>
</evidence>
<evidence type="ECO:0000256" key="7">
    <source>
        <dbReference type="ARBA" id="ARBA00023065"/>
    </source>
</evidence>
<comment type="subcellular location">
    <subcellularLocation>
        <location evidence="1">Mitochondrion inner membrane</location>
    </subcellularLocation>
</comment>
<keyword evidence="4" id="KW-0138">CF(0)</keyword>
<evidence type="ECO:0000313" key="12">
    <source>
        <dbReference type="Proteomes" id="UP001438707"/>
    </source>
</evidence>
<keyword evidence="7" id="KW-0406">Ion transport</keyword>
<keyword evidence="3" id="KW-0813">Transport</keyword>
<keyword evidence="10" id="KW-0175">Coiled coil</keyword>
<evidence type="ECO:0000256" key="6">
    <source>
        <dbReference type="ARBA" id="ARBA00022792"/>
    </source>
</evidence>
<keyword evidence="9" id="KW-0472">Membrane</keyword>
<evidence type="ECO:0000313" key="11">
    <source>
        <dbReference type="EMBL" id="KAK9841384.1"/>
    </source>
</evidence>
<dbReference type="InterPro" id="IPR036228">
    <property type="entry name" value="ATP_synth_F0_dsu_sf_mt"/>
</dbReference>
<keyword evidence="6" id="KW-0999">Mitochondrion inner membrane</keyword>
<organism evidence="11 12">
    <name type="scientific">Apatococcus lobatus</name>
    <dbReference type="NCBI Taxonomy" id="904363"/>
    <lineage>
        <taxon>Eukaryota</taxon>
        <taxon>Viridiplantae</taxon>
        <taxon>Chlorophyta</taxon>
        <taxon>core chlorophytes</taxon>
        <taxon>Trebouxiophyceae</taxon>
        <taxon>Chlorellales</taxon>
        <taxon>Chlorellaceae</taxon>
        <taxon>Apatococcus</taxon>
    </lineage>
</organism>
<keyword evidence="5" id="KW-0375">Hydrogen ion transport</keyword>
<proteinExistence type="inferred from homology"/>
<name>A0AAW1S631_9CHLO</name>
<accession>A0AAW1S631</accession>
<dbReference type="SUPFAM" id="SSF161065">
    <property type="entry name" value="ATP synthase D chain-like"/>
    <property type="match status" value="1"/>
</dbReference>
<dbReference type="AlphaFoldDB" id="A0AAW1S631"/>
<evidence type="ECO:0000256" key="9">
    <source>
        <dbReference type="ARBA" id="ARBA00023136"/>
    </source>
</evidence>
<sequence length="184" mass="21014">MLSRALRRGSKQATCLLQQCQRRGFAEAAVVEQFDWDALGKSVTSDEGKRELSVLRSTFFDYQSRVINVPEVKPIDWARYEKDVDPELLNDFKTSFEALKKDTPEFDVKPLLQEAENKYSELFKQADEVVAASKKRISELEQELQETAAAKERLAHATIDEELSADPQLAKEIDEEIRQGDFIA</sequence>
<dbReference type="GO" id="GO:0015078">
    <property type="term" value="F:proton transmembrane transporter activity"/>
    <property type="evidence" value="ECO:0007669"/>
    <property type="project" value="InterPro"/>
</dbReference>
<dbReference type="Pfam" id="PF05873">
    <property type="entry name" value="Mt_ATP-synt_D"/>
    <property type="match status" value="1"/>
</dbReference>
<dbReference type="Proteomes" id="UP001438707">
    <property type="component" value="Unassembled WGS sequence"/>
</dbReference>
<dbReference type="GO" id="GO:0045259">
    <property type="term" value="C:proton-transporting ATP synthase complex"/>
    <property type="evidence" value="ECO:0007669"/>
    <property type="project" value="UniProtKB-KW"/>
</dbReference>
<gene>
    <name evidence="11" type="ORF">WJX74_004909</name>
</gene>
<evidence type="ECO:0000256" key="10">
    <source>
        <dbReference type="SAM" id="Coils"/>
    </source>
</evidence>
<evidence type="ECO:0000256" key="2">
    <source>
        <dbReference type="ARBA" id="ARBA00006842"/>
    </source>
</evidence>
<evidence type="ECO:0008006" key="13">
    <source>
        <dbReference type="Google" id="ProtNLM"/>
    </source>
</evidence>
<evidence type="ECO:0000256" key="1">
    <source>
        <dbReference type="ARBA" id="ARBA00004273"/>
    </source>
</evidence>
<keyword evidence="8" id="KW-0496">Mitochondrion</keyword>
<evidence type="ECO:0000256" key="3">
    <source>
        <dbReference type="ARBA" id="ARBA00022448"/>
    </source>
</evidence>
<dbReference type="Gene3D" id="6.10.280.70">
    <property type="match status" value="1"/>
</dbReference>
<comment type="similarity">
    <text evidence="2">Belongs to the ATPase d subunit family.</text>
</comment>
<evidence type="ECO:0000256" key="5">
    <source>
        <dbReference type="ARBA" id="ARBA00022781"/>
    </source>
</evidence>
<evidence type="ECO:0000256" key="4">
    <source>
        <dbReference type="ARBA" id="ARBA00022547"/>
    </source>
</evidence>